<dbReference type="Proteomes" id="UP000198539">
    <property type="component" value="Unassembled WGS sequence"/>
</dbReference>
<name>A0A1H3F1Q8_9RHOB</name>
<evidence type="ECO:0000259" key="4">
    <source>
        <dbReference type="Pfam" id="PF00912"/>
    </source>
</evidence>
<organism evidence="5 6">
    <name type="scientific">Roseicitreum antarcticum</name>
    <dbReference type="NCBI Taxonomy" id="564137"/>
    <lineage>
        <taxon>Bacteria</taxon>
        <taxon>Pseudomonadati</taxon>
        <taxon>Pseudomonadota</taxon>
        <taxon>Alphaproteobacteria</taxon>
        <taxon>Rhodobacterales</taxon>
        <taxon>Paracoccaceae</taxon>
        <taxon>Roseicitreum</taxon>
    </lineage>
</organism>
<dbReference type="GO" id="GO:0009252">
    <property type="term" value="P:peptidoglycan biosynthetic process"/>
    <property type="evidence" value="ECO:0007669"/>
    <property type="project" value="TreeGrafter"/>
</dbReference>
<reference evidence="5 6" key="1">
    <citation type="submission" date="2016-10" db="EMBL/GenBank/DDBJ databases">
        <authorList>
            <person name="de Groot N.N."/>
        </authorList>
    </citation>
    <scope>NUCLEOTIDE SEQUENCE [LARGE SCALE GENOMIC DNA]</scope>
    <source>
        <strain evidence="5 6">CGMCC 1.8894</strain>
    </source>
</reference>
<sequence length="210" mass="22982">MGSLMTISITKIFVAVAVFAGPTAALADKTFPFLEHDAIRFAYETEAASWSTAPVMIVNAFVAAEDRTFFQSSSSRSTIPLFVAGWYPEPSFPNKRVIAFAVSQALEREEILDWYVHRVFLGQGCFGVDQAALAYFGKSTVDLELHEAAFLAGIPKAPSAFHPIKEHDRAISRRNFVLSEMAHVGFISEQAAHTSTAEPLIVRQPLGSCP</sequence>
<gene>
    <name evidence="5" type="ORF">SAMN04488238_1296</name>
</gene>
<proteinExistence type="predicted"/>
<accession>A0A1H3F1Q8</accession>
<dbReference type="AlphaFoldDB" id="A0A1H3F1Q8"/>
<dbReference type="Gene3D" id="1.10.3810.10">
    <property type="entry name" value="Biosynthetic peptidoglycan transglycosylase-like"/>
    <property type="match status" value="1"/>
</dbReference>
<dbReference type="InterPro" id="IPR023346">
    <property type="entry name" value="Lysozyme-like_dom_sf"/>
</dbReference>
<feature type="chain" id="PRO_5011479081" evidence="3">
    <location>
        <begin position="21"/>
        <end position="210"/>
    </location>
</feature>
<dbReference type="GO" id="GO:0030288">
    <property type="term" value="C:outer membrane-bounded periplasmic space"/>
    <property type="evidence" value="ECO:0007669"/>
    <property type="project" value="TreeGrafter"/>
</dbReference>
<keyword evidence="3" id="KW-0732">Signal</keyword>
<dbReference type="STRING" id="564137.SAMN04488238_1296"/>
<dbReference type="PANTHER" id="PTHR32282:SF33">
    <property type="entry name" value="PEPTIDOGLYCAN GLYCOSYLTRANSFERASE"/>
    <property type="match status" value="1"/>
</dbReference>
<evidence type="ECO:0000256" key="1">
    <source>
        <dbReference type="ARBA" id="ARBA00004752"/>
    </source>
</evidence>
<dbReference type="OrthoDB" id="7705929at2"/>
<dbReference type="Pfam" id="PF00912">
    <property type="entry name" value="Transgly"/>
    <property type="match status" value="1"/>
</dbReference>
<feature type="signal peptide" evidence="3">
    <location>
        <begin position="1"/>
        <end position="20"/>
    </location>
</feature>
<dbReference type="InterPro" id="IPR001264">
    <property type="entry name" value="Glyco_trans_51"/>
</dbReference>
<feature type="domain" description="Glycosyl transferase family 51" evidence="4">
    <location>
        <begin position="97"/>
        <end position="181"/>
    </location>
</feature>
<dbReference type="SUPFAM" id="SSF53955">
    <property type="entry name" value="Lysozyme-like"/>
    <property type="match status" value="1"/>
</dbReference>
<evidence type="ECO:0000256" key="3">
    <source>
        <dbReference type="SAM" id="SignalP"/>
    </source>
</evidence>
<dbReference type="InterPro" id="IPR050396">
    <property type="entry name" value="Glycosyltr_51/Transpeptidase"/>
</dbReference>
<dbReference type="EMBL" id="FNOM01000029">
    <property type="protein sequence ID" value="SDX84258.1"/>
    <property type="molecule type" value="Genomic_DNA"/>
</dbReference>
<evidence type="ECO:0000313" key="6">
    <source>
        <dbReference type="Proteomes" id="UP000198539"/>
    </source>
</evidence>
<dbReference type="GO" id="GO:0008955">
    <property type="term" value="F:peptidoglycan glycosyltransferase activity"/>
    <property type="evidence" value="ECO:0007669"/>
    <property type="project" value="TreeGrafter"/>
</dbReference>
<comment type="pathway">
    <text evidence="1">Cell wall biogenesis; peptidoglycan biosynthesis.</text>
</comment>
<keyword evidence="2" id="KW-0808">Transferase</keyword>
<evidence type="ECO:0000313" key="5">
    <source>
        <dbReference type="EMBL" id="SDX84258.1"/>
    </source>
</evidence>
<dbReference type="PANTHER" id="PTHR32282">
    <property type="entry name" value="BINDING PROTEIN TRANSPEPTIDASE, PUTATIVE-RELATED"/>
    <property type="match status" value="1"/>
</dbReference>
<keyword evidence="6" id="KW-1185">Reference proteome</keyword>
<dbReference type="InterPro" id="IPR036950">
    <property type="entry name" value="PBP_transglycosylase"/>
</dbReference>
<protein>
    <submittedName>
        <fullName evidence="5">Transglycosylase</fullName>
    </submittedName>
</protein>
<evidence type="ECO:0000256" key="2">
    <source>
        <dbReference type="ARBA" id="ARBA00022679"/>
    </source>
</evidence>